<feature type="compositionally biased region" description="Basic and acidic residues" evidence="1">
    <location>
        <begin position="1245"/>
        <end position="1254"/>
    </location>
</feature>
<dbReference type="PRINTS" id="PR01217">
    <property type="entry name" value="PRICHEXTENSN"/>
</dbReference>
<feature type="region of interest" description="Disordered" evidence="1">
    <location>
        <begin position="440"/>
        <end position="499"/>
    </location>
</feature>
<proteinExistence type="predicted"/>
<feature type="compositionally biased region" description="Acidic residues" evidence="1">
    <location>
        <begin position="79"/>
        <end position="101"/>
    </location>
</feature>
<dbReference type="PANTHER" id="PTHR48125:SF10">
    <property type="entry name" value="OS12G0136300 PROTEIN"/>
    <property type="match status" value="1"/>
</dbReference>
<feature type="compositionally biased region" description="Basic and acidic residues" evidence="1">
    <location>
        <begin position="1080"/>
        <end position="1119"/>
    </location>
</feature>
<feature type="compositionally biased region" description="Basic residues" evidence="1">
    <location>
        <begin position="1316"/>
        <end position="1326"/>
    </location>
</feature>
<feature type="compositionally biased region" description="Low complexity" evidence="1">
    <location>
        <begin position="1048"/>
        <end position="1070"/>
    </location>
</feature>
<keyword evidence="3" id="KW-1185">Reference proteome</keyword>
<feature type="compositionally biased region" description="Polar residues" evidence="1">
    <location>
        <begin position="1"/>
        <end position="11"/>
    </location>
</feature>
<feature type="compositionally biased region" description="Low complexity" evidence="1">
    <location>
        <begin position="12"/>
        <end position="26"/>
    </location>
</feature>
<feature type="compositionally biased region" description="Low complexity" evidence="1">
    <location>
        <begin position="750"/>
        <end position="810"/>
    </location>
</feature>
<accession>A0AAW0BMM1</accession>
<feature type="region of interest" description="Disordered" evidence="1">
    <location>
        <begin position="43"/>
        <end position="207"/>
    </location>
</feature>
<gene>
    <name evidence="2" type="ORF">R3P38DRAFT_2776624</name>
</gene>
<protein>
    <submittedName>
        <fullName evidence="2">Uncharacterized protein</fullName>
    </submittedName>
</protein>
<feature type="region of interest" description="Disordered" evidence="1">
    <location>
        <begin position="749"/>
        <end position="817"/>
    </location>
</feature>
<evidence type="ECO:0000313" key="2">
    <source>
        <dbReference type="EMBL" id="KAK7027620.1"/>
    </source>
</evidence>
<sequence length="1451" mass="155510">MNTSAESSALGSFTTSTPPPNSSFDFHLPDDYSELSIEALREFPALQSPEQGAGSNLVFPNVGGDLPDEDAAEVLADPGADDDSDEGDEGDGDDEFDESDMIVDPRAQPQSHNPDSDSEEDQLEWSSPVRVPNNGKGPLRADGSHSSGFRLPPRREEVQSGGGHKHREASPLPPDQQPTTRLRPSIKPSARTNDEAFAIHHQRAKASTSALAAAPVVAPVPVVPAAARHDDAVATALNEVVEPPPRLDLARLQGKPPQRATPPPGAPRVAALQRPGPPPTRASPAPPAPRPASPFLRPASPFLAPAPPAPPALRRVREARSASPFLAPAPPAPRSASPLGARPLPPLPPCNSPAPAPPPPPPPPRPTSPLPSPPAPSPAPLPSSPRSPSPPVHLLPPPSMIYPVYSCDRSPNTEHWHAEIDFRSFEDTLDNPFNAVPPHAVPPHLLFDSDVNMAPSEAGDGSDAGGAGDNGDNDGRSTVPDDDARSSSPLSLSAINDNPDIDEEAMEVDEGEQEVEEVVKDTGGRLSKKGVAWRARFLDDVVELAHNYAKESGISAERFMRALGGGTANQGWNPWNTYQAFARDPKNSVREYQRVAPEFNSSPDDIPQLTQKQLAAMFIAFKDKYGDQATVILQKFNEKVFADKRETLASRQRDFAKQCDAFKNELSAISDRGYEAIVLMVGTVVSEDDQLGEVIATPGLAEYFCNSFKNPQSRRPYSESDLLGVAKTCSYRYQAETVLFEGTELDNDYPSGTGEASATSAEASATSTKASAASAASSKPSTTSSKRSTARATAAPAESAPSEPEASTSTDVVKSKYPGIRAEDKPWKTATYKNPVKLPNLTPDLNWMRGRWGDMSIAILGFDVFRKDNPQQFAWNTLPRVLKDNGCRLVGFPNDVRLPGEGSAGKKKGSAVWRMEDMKYINVAVLDYERLNYGLRLERYTPVNDKDDFVIISHNYAVLPPDGPPALVDAHWRTGGGTRVRVQNSVGDIYEAAVDLGNPGSPAIGKSWCAWGKLIKKEGEGDNKEDDEEEEEEVVEVKRPSKTKKTSAVRTPAASTSAAAGDARPSASVSERPRPRPVPPKKDGRGTDEGVDEDAKAREAKEAKEAKAAKAKAAKEAKAAKAAKAKAAKEARAKAKAQAAKEVEVESEDDTPVTQLTPRPTIGPAVAVDDDDEYVDSSSMRTPMPKPKRTREQLTPADSDYFFASDTDGGQPPGKKMRTRADGPAFVPEVQRVPEVQQGGGSKAAAKEAGETKAPKASANGHAVEKHVTFAGEYNDRPANNAEKVAARRRGMANIPRPQQLPEEAPEAPEELPIGHSRRQPTRRSARALLPPMVPPDSVIPTPVYMAAPPPQTHRTGTMYAVDGTGSPIGSVYSGNRGRSTPHYLVSNPASSSSAPLPSSSAAGLPDPDDPSVTVTLQPEELRVIRDQLQSFQAMQRQIRHLEDQLRKGQK</sequence>
<evidence type="ECO:0000256" key="1">
    <source>
        <dbReference type="SAM" id="MobiDB-lite"/>
    </source>
</evidence>
<feature type="compositionally biased region" description="Low complexity" evidence="1">
    <location>
        <begin position="293"/>
        <end position="303"/>
    </location>
</feature>
<dbReference type="Proteomes" id="UP001362999">
    <property type="component" value="Unassembled WGS sequence"/>
</dbReference>
<feature type="compositionally biased region" description="Acidic residues" evidence="1">
    <location>
        <begin position="1023"/>
        <end position="1034"/>
    </location>
</feature>
<feature type="compositionally biased region" description="Pro residues" evidence="1">
    <location>
        <begin position="275"/>
        <end position="292"/>
    </location>
</feature>
<feature type="compositionally biased region" description="Low complexity" evidence="1">
    <location>
        <begin position="1227"/>
        <end position="1237"/>
    </location>
</feature>
<evidence type="ECO:0000313" key="3">
    <source>
        <dbReference type="Proteomes" id="UP001362999"/>
    </source>
</evidence>
<dbReference type="PANTHER" id="PTHR48125">
    <property type="entry name" value="LP07818P1"/>
    <property type="match status" value="1"/>
</dbReference>
<name>A0AAW0BMM1_9AGAR</name>
<feature type="compositionally biased region" description="Polar residues" evidence="1">
    <location>
        <begin position="486"/>
        <end position="496"/>
    </location>
</feature>
<feature type="compositionally biased region" description="Pro residues" evidence="1">
    <location>
        <begin position="343"/>
        <end position="400"/>
    </location>
</feature>
<feature type="region of interest" description="Disordered" evidence="1">
    <location>
        <begin position="1"/>
        <end position="29"/>
    </location>
</feature>
<reference evidence="2 3" key="1">
    <citation type="journal article" date="2024" name="J Genomics">
        <title>Draft genome sequencing and assembly of Favolaschia claudopus CIRM-BRFM 2984 isolated from oak limbs.</title>
        <authorList>
            <person name="Navarro D."/>
            <person name="Drula E."/>
            <person name="Chaduli D."/>
            <person name="Cazenave R."/>
            <person name="Ahrendt S."/>
            <person name="Wang J."/>
            <person name="Lipzen A."/>
            <person name="Daum C."/>
            <person name="Barry K."/>
            <person name="Grigoriev I.V."/>
            <person name="Favel A."/>
            <person name="Rosso M.N."/>
            <person name="Martin F."/>
        </authorList>
    </citation>
    <scope>NUCLEOTIDE SEQUENCE [LARGE SCALE GENOMIC DNA]</scope>
    <source>
        <strain evidence="2 3">CIRM-BRFM 2984</strain>
    </source>
</reference>
<feature type="compositionally biased region" description="Basic and acidic residues" evidence="1">
    <location>
        <begin position="1127"/>
        <end position="1144"/>
    </location>
</feature>
<comment type="caution">
    <text evidence="2">The sequence shown here is derived from an EMBL/GenBank/DDBJ whole genome shotgun (WGS) entry which is preliminary data.</text>
</comment>
<dbReference type="EMBL" id="JAWWNJ010000029">
    <property type="protein sequence ID" value="KAK7027620.1"/>
    <property type="molecule type" value="Genomic_DNA"/>
</dbReference>
<feature type="region of interest" description="Disordered" evidence="1">
    <location>
        <begin position="1019"/>
        <end position="1414"/>
    </location>
</feature>
<organism evidence="2 3">
    <name type="scientific">Favolaschia claudopus</name>
    <dbReference type="NCBI Taxonomy" id="2862362"/>
    <lineage>
        <taxon>Eukaryota</taxon>
        <taxon>Fungi</taxon>
        <taxon>Dikarya</taxon>
        <taxon>Basidiomycota</taxon>
        <taxon>Agaricomycotina</taxon>
        <taxon>Agaricomycetes</taxon>
        <taxon>Agaricomycetidae</taxon>
        <taxon>Agaricales</taxon>
        <taxon>Marasmiineae</taxon>
        <taxon>Mycenaceae</taxon>
        <taxon>Favolaschia</taxon>
    </lineage>
</organism>
<feature type="compositionally biased region" description="Low complexity" evidence="1">
    <location>
        <begin position="1389"/>
        <end position="1406"/>
    </location>
</feature>
<feature type="region of interest" description="Disordered" evidence="1">
    <location>
        <begin position="236"/>
        <end position="410"/>
    </location>
</feature>